<comment type="caution">
    <text evidence="1">The sequence shown here is derived from an EMBL/GenBank/DDBJ whole genome shotgun (WGS) entry which is preliminary data.</text>
</comment>
<evidence type="ECO:0000313" key="1">
    <source>
        <dbReference type="EMBL" id="TKC10793.1"/>
    </source>
</evidence>
<organism evidence="1 2">
    <name type="scientific">Pedobacter polaris</name>
    <dbReference type="NCBI Taxonomy" id="2571273"/>
    <lineage>
        <taxon>Bacteria</taxon>
        <taxon>Pseudomonadati</taxon>
        <taxon>Bacteroidota</taxon>
        <taxon>Sphingobacteriia</taxon>
        <taxon>Sphingobacteriales</taxon>
        <taxon>Sphingobacteriaceae</taxon>
        <taxon>Pedobacter</taxon>
    </lineage>
</organism>
<dbReference type="Proteomes" id="UP000309488">
    <property type="component" value="Unassembled WGS sequence"/>
</dbReference>
<name>A0A4U1CSQ5_9SPHI</name>
<evidence type="ECO:0000313" key="2">
    <source>
        <dbReference type="Proteomes" id="UP000309488"/>
    </source>
</evidence>
<keyword evidence="2" id="KW-1185">Reference proteome</keyword>
<gene>
    <name evidence="1" type="ORF">FA048_11525</name>
</gene>
<sequence>MDIKDIEKNYERMSDNEIIRIATTNAYGLRPEVFGIIENEINKRNLNPDILKGAIAQNKDYSVEEIETYSKLLRDLPCPICEKYEEKLNGTISHTVKSFIFFTSSETELTIACPDCLDKKNNNAILSTALLGWWGIPWGLFKTPVYIYRNFKAKEKNRLENPNESLLSYTLGNIGEIESYKDNKEKLKDIITTKR</sequence>
<accession>A0A4U1CSQ5</accession>
<dbReference type="AlphaFoldDB" id="A0A4U1CSQ5"/>
<protein>
    <submittedName>
        <fullName evidence="1">Uncharacterized protein</fullName>
    </submittedName>
</protein>
<dbReference type="EMBL" id="SWBR01000002">
    <property type="protein sequence ID" value="TKC10793.1"/>
    <property type="molecule type" value="Genomic_DNA"/>
</dbReference>
<reference evidence="1 2" key="1">
    <citation type="submission" date="2019-04" db="EMBL/GenBank/DDBJ databases">
        <title>Pedobacter sp. RP-3-22 sp. nov., isolated from Arctic soil.</title>
        <authorList>
            <person name="Dahal R.H."/>
            <person name="Kim D.-U."/>
        </authorList>
    </citation>
    <scope>NUCLEOTIDE SEQUENCE [LARGE SCALE GENOMIC DNA]</scope>
    <source>
        <strain evidence="1 2">RP-3-22</strain>
    </source>
</reference>
<dbReference type="OrthoDB" id="359260at2"/>
<dbReference type="RefSeq" id="WP_136840972.1">
    <property type="nucleotide sequence ID" value="NZ_SWBR01000002.1"/>
</dbReference>
<proteinExistence type="predicted"/>